<evidence type="ECO:0000313" key="7">
    <source>
        <dbReference type="Proteomes" id="UP000240708"/>
    </source>
</evidence>
<dbReference type="PANTHER" id="PTHR30349:SF41">
    <property type="entry name" value="INTEGRASE_RECOMBINASE PROTEIN MJ0367-RELATED"/>
    <property type="match status" value="1"/>
</dbReference>
<accession>A0A2P8E1S5</accession>
<dbReference type="InterPro" id="IPR004107">
    <property type="entry name" value="Integrase_SAM-like_N"/>
</dbReference>
<dbReference type="InterPro" id="IPR050090">
    <property type="entry name" value="Tyrosine_recombinase_XerCD"/>
</dbReference>
<keyword evidence="4" id="KW-0233">DNA recombination</keyword>
<comment type="caution">
    <text evidence="6">The sequence shown here is derived from an EMBL/GenBank/DDBJ whole genome shotgun (WGS) entry which is preliminary data.</text>
</comment>
<keyword evidence="7" id="KW-1185">Reference proteome</keyword>
<keyword evidence="2" id="KW-0229">DNA integration</keyword>
<sequence>MRKLVLKNDWIGKNPVIRIEFTYEFELKEMVKQFPGCTWDTKKKVWWVAYEEGKLSEMLQFFKGKAWLDYSGLKKVEIPQDKVSVVLPNLSAVNSKEIQLFELWMRNKRYSENSIKTYREAISVFFRFLDNKPLEEIENSDLEKFNSEYILANSYSSSYQNQFVNAIKLFFANRKGIKINPDIIYRPKKEKVLPNVLSKEEVKKILDSITNIKHKSMISLIYACGLRRTELLNIQLKHIDPNRKLLFIQQGKGKKDRVVPLSDKLLELLRSYYKAERPIVYLFEGEKVGAQYSASSLQQVLKYAVKKARVNKPATLHWLRHSYATHLLENGTDLRYIQELLGHNSSRTTEIYTHVSKKKISEIRSPFDDL</sequence>
<protein>
    <submittedName>
        <fullName evidence="6">Site-specific recombinase XerD</fullName>
    </submittedName>
</protein>
<keyword evidence="3" id="KW-0238">DNA-binding</keyword>
<dbReference type="InterPro" id="IPR013762">
    <property type="entry name" value="Integrase-like_cat_sf"/>
</dbReference>
<dbReference type="AlphaFoldDB" id="A0A2P8E1S5"/>
<dbReference type="Pfam" id="PF13495">
    <property type="entry name" value="Phage_int_SAM_4"/>
    <property type="match status" value="1"/>
</dbReference>
<dbReference type="InterPro" id="IPR011010">
    <property type="entry name" value="DNA_brk_join_enz"/>
</dbReference>
<dbReference type="GO" id="GO:0006310">
    <property type="term" value="P:DNA recombination"/>
    <property type="evidence" value="ECO:0007669"/>
    <property type="project" value="UniProtKB-KW"/>
</dbReference>
<evidence type="ECO:0000256" key="3">
    <source>
        <dbReference type="ARBA" id="ARBA00023125"/>
    </source>
</evidence>
<dbReference type="Gene3D" id="1.10.443.10">
    <property type="entry name" value="Intergrase catalytic core"/>
    <property type="match status" value="1"/>
</dbReference>
<dbReference type="GO" id="GO:0015074">
    <property type="term" value="P:DNA integration"/>
    <property type="evidence" value="ECO:0007669"/>
    <property type="project" value="UniProtKB-KW"/>
</dbReference>
<dbReference type="InterPro" id="IPR002104">
    <property type="entry name" value="Integrase_catalytic"/>
</dbReference>
<dbReference type="PANTHER" id="PTHR30349">
    <property type="entry name" value="PHAGE INTEGRASE-RELATED"/>
    <property type="match status" value="1"/>
</dbReference>
<dbReference type="InterPro" id="IPR010998">
    <property type="entry name" value="Integrase_recombinase_N"/>
</dbReference>
<dbReference type="OrthoDB" id="9801717at2"/>
<reference evidence="6 7" key="1">
    <citation type="submission" date="2018-03" db="EMBL/GenBank/DDBJ databases">
        <title>Genomic Encyclopedia of Archaeal and Bacterial Type Strains, Phase II (KMG-II): from individual species to whole genera.</title>
        <authorList>
            <person name="Goeker M."/>
        </authorList>
    </citation>
    <scope>NUCLEOTIDE SEQUENCE [LARGE SCALE GENOMIC DNA]</scope>
    <source>
        <strain evidence="6 7">DSM 28057</strain>
    </source>
</reference>
<dbReference type="Pfam" id="PF00589">
    <property type="entry name" value="Phage_integrase"/>
    <property type="match status" value="1"/>
</dbReference>
<gene>
    <name evidence="6" type="ORF">CLV48_107130</name>
</gene>
<evidence type="ECO:0000313" key="6">
    <source>
        <dbReference type="EMBL" id="PSL03412.1"/>
    </source>
</evidence>
<dbReference type="PROSITE" id="PS51898">
    <property type="entry name" value="TYR_RECOMBINASE"/>
    <property type="match status" value="1"/>
</dbReference>
<organism evidence="6 7">
    <name type="scientific">Cecembia rubra</name>
    <dbReference type="NCBI Taxonomy" id="1485585"/>
    <lineage>
        <taxon>Bacteria</taxon>
        <taxon>Pseudomonadati</taxon>
        <taxon>Bacteroidota</taxon>
        <taxon>Cytophagia</taxon>
        <taxon>Cytophagales</taxon>
        <taxon>Cyclobacteriaceae</taxon>
        <taxon>Cecembia</taxon>
    </lineage>
</organism>
<evidence type="ECO:0000256" key="4">
    <source>
        <dbReference type="ARBA" id="ARBA00023172"/>
    </source>
</evidence>
<evidence type="ECO:0000256" key="2">
    <source>
        <dbReference type="ARBA" id="ARBA00022908"/>
    </source>
</evidence>
<dbReference type="EMBL" id="PYGF01000007">
    <property type="protein sequence ID" value="PSL03412.1"/>
    <property type="molecule type" value="Genomic_DNA"/>
</dbReference>
<dbReference type="Gene3D" id="1.10.150.130">
    <property type="match status" value="1"/>
</dbReference>
<comment type="similarity">
    <text evidence="1">Belongs to the 'phage' integrase family.</text>
</comment>
<dbReference type="RefSeq" id="WP_106567791.1">
    <property type="nucleotide sequence ID" value="NZ_PYGF01000007.1"/>
</dbReference>
<dbReference type="SUPFAM" id="SSF56349">
    <property type="entry name" value="DNA breaking-rejoining enzymes"/>
    <property type="match status" value="1"/>
</dbReference>
<dbReference type="Proteomes" id="UP000240708">
    <property type="component" value="Unassembled WGS sequence"/>
</dbReference>
<evidence type="ECO:0000259" key="5">
    <source>
        <dbReference type="PROSITE" id="PS51898"/>
    </source>
</evidence>
<proteinExistence type="inferred from homology"/>
<name>A0A2P8E1S5_9BACT</name>
<dbReference type="GO" id="GO:0003677">
    <property type="term" value="F:DNA binding"/>
    <property type="evidence" value="ECO:0007669"/>
    <property type="project" value="UniProtKB-KW"/>
</dbReference>
<evidence type="ECO:0000256" key="1">
    <source>
        <dbReference type="ARBA" id="ARBA00008857"/>
    </source>
</evidence>
<feature type="domain" description="Tyr recombinase" evidence="5">
    <location>
        <begin position="192"/>
        <end position="365"/>
    </location>
</feature>